<dbReference type="GO" id="GO:0004175">
    <property type="term" value="F:endopeptidase activity"/>
    <property type="evidence" value="ECO:0007669"/>
    <property type="project" value="UniProtKB-ARBA"/>
</dbReference>
<dbReference type="RefSeq" id="WP_053398215.1">
    <property type="nucleotide sequence ID" value="NZ_DBFJNZ010000096.1"/>
</dbReference>
<evidence type="ECO:0000313" key="4">
    <source>
        <dbReference type="Proteomes" id="UP000036951"/>
    </source>
</evidence>
<gene>
    <name evidence="3" type="ORF">ACU52_06615</name>
</gene>
<feature type="transmembrane region" description="Helical" evidence="1">
    <location>
        <begin position="163"/>
        <end position="180"/>
    </location>
</feature>
<keyword evidence="1" id="KW-1133">Transmembrane helix</keyword>
<sequence>MKKALLYLFAFICIQYFVSWAVFAVWLLAAGHSSSDVLAVLNGQKLELITAPMQILSCAVYSALTLALFVWRKWAVLSPAYLRSGKWGIFFWSGIASLGTLLPSVWLQSLMPDLANTSEETFRQLMSSQYGYFVLCLLVPFVEETVFRGAILKSLLGSFSRPWVAILISAAVFAVIHLNPAQMPHAFLIGLLLGWMYYRTGSILPGVAVHWVNNTVVYVLCTLFPHIASMSSLDGLFGGNQKSVVLSLIFSMFIFLPAIYQLNMRMKK</sequence>
<accession>A0A8E1QXN3</accession>
<dbReference type="EMBL" id="LFQU01000010">
    <property type="protein sequence ID" value="KOO68670.1"/>
    <property type="molecule type" value="Genomic_DNA"/>
</dbReference>
<comment type="caution">
    <text evidence="3">The sequence shown here is derived from an EMBL/GenBank/DDBJ whole genome shotgun (WGS) entry which is preliminary data.</text>
</comment>
<feature type="domain" description="CAAX prenyl protease 2/Lysostaphin resistance protein A-like" evidence="2">
    <location>
        <begin position="132"/>
        <end position="216"/>
    </location>
</feature>
<dbReference type="OrthoDB" id="158986at2"/>
<feature type="transmembrane region" description="Helical" evidence="1">
    <location>
        <begin position="130"/>
        <end position="151"/>
    </location>
</feature>
<dbReference type="GO" id="GO:0080120">
    <property type="term" value="P:CAAX-box protein maturation"/>
    <property type="evidence" value="ECO:0007669"/>
    <property type="project" value="UniProtKB-ARBA"/>
</dbReference>
<evidence type="ECO:0000259" key="2">
    <source>
        <dbReference type="Pfam" id="PF02517"/>
    </source>
</evidence>
<dbReference type="PANTHER" id="PTHR36435:SF1">
    <property type="entry name" value="CAAX AMINO TERMINAL PROTEASE FAMILY PROTEIN"/>
    <property type="match status" value="1"/>
</dbReference>
<dbReference type="InterPro" id="IPR052710">
    <property type="entry name" value="CAAX_protease"/>
</dbReference>
<proteinExistence type="predicted"/>
<feature type="transmembrane region" description="Helical" evidence="1">
    <location>
        <begin position="89"/>
        <end position="110"/>
    </location>
</feature>
<reference evidence="3 4" key="1">
    <citation type="submission" date="2015-06" db="EMBL/GenBank/DDBJ databases">
        <title>Prevotella sp. 109, sp. nov., a novel member of the family Prevotellaceae isolated from human faeces.</title>
        <authorList>
            <person name="Shkoporov A.N."/>
            <person name="Chaplin A.V."/>
            <person name="Kafarskaia L.I."/>
            <person name="Efimov B.A."/>
        </authorList>
    </citation>
    <scope>NUCLEOTIDE SEQUENCE [LARGE SCALE GENOMIC DNA]</scope>
    <source>
        <strain evidence="3 4">109</strain>
    </source>
</reference>
<protein>
    <recommendedName>
        <fullName evidence="2">CAAX prenyl protease 2/Lysostaphin resistance protein A-like domain-containing protein</fullName>
    </recommendedName>
</protein>
<keyword evidence="4" id="KW-1185">Reference proteome</keyword>
<feature type="transmembrane region" description="Helical" evidence="1">
    <location>
        <begin position="49"/>
        <end position="69"/>
    </location>
</feature>
<dbReference type="InterPro" id="IPR003675">
    <property type="entry name" value="Rce1/LyrA-like_dom"/>
</dbReference>
<feature type="transmembrane region" description="Helical" evidence="1">
    <location>
        <begin position="186"/>
        <end position="209"/>
    </location>
</feature>
<dbReference type="Pfam" id="PF02517">
    <property type="entry name" value="Rce1-like"/>
    <property type="match status" value="1"/>
</dbReference>
<keyword evidence="1" id="KW-0812">Transmembrane</keyword>
<evidence type="ECO:0000313" key="3">
    <source>
        <dbReference type="EMBL" id="KOO68670.1"/>
    </source>
</evidence>
<dbReference type="PANTHER" id="PTHR36435">
    <property type="entry name" value="SLR1288 PROTEIN"/>
    <property type="match status" value="1"/>
</dbReference>
<feature type="transmembrane region" description="Helical" evidence="1">
    <location>
        <begin position="243"/>
        <end position="262"/>
    </location>
</feature>
<feature type="transmembrane region" description="Helical" evidence="1">
    <location>
        <begin position="216"/>
        <end position="237"/>
    </location>
</feature>
<feature type="transmembrane region" description="Helical" evidence="1">
    <location>
        <begin position="7"/>
        <end position="29"/>
    </location>
</feature>
<keyword evidence="1" id="KW-0472">Membrane</keyword>
<organism evidence="3 4">
    <name type="scientific">Xylanibacter rarus</name>
    <dbReference type="NCBI Taxonomy" id="1676614"/>
    <lineage>
        <taxon>Bacteria</taxon>
        <taxon>Pseudomonadati</taxon>
        <taxon>Bacteroidota</taxon>
        <taxon>Bacteroidia</taxon>
        <taxon>Bacteroidales</taxon>
        <taxon>Prevotellaceae</taxon>
        <taxon>Xylanibacter</taxon>
    </lineage>
</organism>
<name>A0A8E1QXN3_9BACT</name>
<dbReference type="AlphaFoldDB" id="A0A8E1QXN3"/>
<evidence type="ECO:0000256" key="1">
    <source>
        <dbReference type="SAM" id="Phobius"/>
    </source>
</evidence>
<dbReference type="Proteomes" id="UP000036951">
    <property type="component" value="Unassembled WGS sequence"/>
</dbReference>